<organism evidence="3 4">
    <name type="scientific">Cnuibacter physcomitrellae</name>
    <dbReference type="NCBI Taxonomy" id="1619308"/>
    <lineage>
        <taxon>Bacteria</taxon>
        <taxon>Bacillati</taxon>
        <taxon>Actinomycetota</taxon>
        <taxon>Actinomycetes</taxon>
        <taxon>Micrococcales</taxon>
        <taxon>Microbacteriaceae</taxon>
        <taxon>Cnuibacter</taxon>
    </lineage>
</organism>
<feature type="domain" description="D-apionate lactonase TIM barrel" evidence="2">
    <location>
        <begin position="261"/>
        <end position="523"/>
    </location>
</feature>
<feature type="domain" description="D-apionate lactonase N-terminal" evidence="1">
    <location>
        <begin position="7"/>
        <end position="225"/>
    </location>
</feature>
<dbReference type="Pfam" id="PF25838">
    <property type="entry name" value="Apionate_lact_M"/>
    <property type="match status" value="1"/>
</dbReference>
<dbReference type="Pfam" id="PF25837">
    <property type="entry name" value="Apionate_lact_N"/>
    <property type="match status" value="1"/>
</dbReference>
<dbReference type="STRING" id="1619308.B5808_01900"/>
<evidence type="ECO:0000259" key="1">
    <source>
        <dbReference type="Pfam" id="PF25837"/>
    </source>
</evidence>
<dbReference type="RefSeq" id="WP_085017936.1">
    <property type="nucleotide sequence ID" value="NZ_BMHD01000001.1"/>
</dbReference>
<dbReference type="InterPro" id="IPR058787">
    <property type="entry name" value="ApnL_M"/>
</dbReference>
<dbReference type="Proteomes" id="UP000192775">
    <property type="component" value="Chromosome"/>
</dbReference>
<protein>
    <submittedName>
        <fullName evidence="3">Uncharacterized protein</fullName>
    </submittedName>
</protein>
<sequence length="595" mass="62726">MADAGPRAARAVTVGAWRLELTDDGDLAHVLLDGVEVLRGVQFVVRDDAWGTIRGDRDLRIESPGLDDGDGLVAVLRSVHRFPDGVLRASARLAVAPDRIRYEVEATAEGTVVTNRVGFVVLHPLSLAGAEVELRHGEERVSRDRFPADVAPHQPWVGITGLSVAAPGSGRVLSIDLEGDLFETEDQRNWSDASFKTYSRPLALPFPYTLGDGETVRQAVEVSAAPGPASDPVGEVEERRGVLIDRSVVHPRPRLGIQLGPDDLALERPALVEAVRRLGVDHVRVDVVCDGDGVRGAEGLAAVADLPLELAVHLDPAPSTGDDGGLPALARLLSERTGPLRSVLLFDHAAPVTAPDAVSRLRSALGALLDETVVAVGTDDNLAELSRGRPRLAGADEVTFSLNPQVHDSSDRAVIETVEAVPAMIRTASALGAGRAVGIGALTLRPRRSIYRQGVVVDRLGRDSGSIDARQPSDFAAAWLTATLAALVASGVSRVTALELTGPRGVLDADGHLTAAGEVLAAVCSSDGVGIPSVDLSHDIVVLPLSRERANLSRERANEAAHALVADLSGRARRVELDGLTVALTPYQARLVELP</sequence>
<dbReference type="InterPro" id="IPR058788">
    <property type="entry name" value="ApnL_N"/>
</dbReference>
<evidence type="ECO:0000259" key="2">
    <source>
        <dbReference type="Pfam" id="PF25838"/>
    </source>
</evidence>
<gene>
    <name evidence="3" type="ORF">B5808_01900</name>
</gene>
<dbReference type="AlphaFoldDB" id="A0A1X9LJL3"/>
<evidence type="ECO:0000313" key="4">
    <source>
        <dbReference type="Proteomes" id="UP000192775"/>
    </source>
</evidence>
<dbReference type="EMBL" id="CP020715">
    <property type="protein sequence ID" value="ARJ04111.1"/>
    <property type="molecule type" value="Genomic_DNA"/>
</dbReference>
<reference evidence="3 4" key="1">
    <citation type="submission" date="2017-04" db="EMBL/GenBank/DDBJ databases">
        <authorList>
            <person name="Afonso C.L."/>
            <person name="Miller P.J."/>
            <person name="Scott M.A."/>
            <person name="Spackman E."/>
            <person name="Goraichik I."/>
            <person name="Dimitrov K.M."/>
            <person name="Suarez D.L."/>
            <person name="Swayne D.E."/>
        </authorList>
    </citation>
    <scope>NUCLEOTIDE SEQUENCE [LARGE SCALE GENOMIC DNA]</scope>
    <source>
        <strain evidence="4">XA(T)</strain>
    </source>
</reference>
<keyword evidence="4" id="KW-1185">Reference proteome</keyword>
<accession>A0A1X9LJL3</accession>
<name>A0A1X9LJL3_9MICO</name>
<proteinExistence type="predicted"/>
<dbReference type="KEGG" id="cphy:B5808_01900"/>
<evidence type="ECO:0000313" key="3">
    <source>
        <dbReference type="EMBL" id="ARJ04111.1"/>
    </source>
</evidence>